<comment type="similarity">
    <text evidence="1">Belongs to the universal stress protein A family.</text>
</comment>
<sequence length="149" mass="15501">MAGAVRVVVGLDGSPESLAALERAVREAARREAVLVAVSTWGAPAQRSRPGAERSARRRVDESFGRLLGGYPAGLVIRPAVVRGRLAPALVAAAGPGDLIVVGDGDGRLVRLLHASPAAYCRDRARCPVLAIRPDRRVHGPAPARVPAA</sequence>
<protein>
    <recommendedName>
        <fullName evidence="2">UspA domain-containing protein</fullName>
    </recommendedName>
</protein>
<proteinExistence type="inferred from homology"/>
<gene>
    <name evidence="3" type="ORF">GCM10009663_31720</name>
</gene>
<dbReference type="InterPro" id="IPR006015">
    <property type="entry name" value="Universal_stress_UspA"/>
</dbReference>
<accession>A0ABN1TIV2</accession>
<keyword evidence="4" id="KW-1185">Reference proteome</keyword>
<comment type="caution">
    <text evidence="3">The sequence shown here is derived from an EMBL/GenBank/DDBJ whole genome shotgun (WGS) entry which is preliminary data.</text>
</comment>
<dbReference type="PRINTS" id="PR01438">
    <property type="entry name" value="UNVRSLSTRESS"/>
</dbReference>
<organism evidence="3 4">
    <name type="scientific">Kitasatospora arboriphila</name>
    <dbReference type="NCBI Taxonomy" id="258052"/>
    <lineage>
        <taxon>Bacteria</taxon>
        <taxon>Bacillati</taxon>
        <taxon>Actinomycetota</taxon>
        <taxon>Actinomycetes</taxon>
        <taxon>Kitasatosporales</taxon>
        <taxon>Streptomycetaceae</taxon>
        <taxon>Kitasatospora</taxon>
    </lineage>
</organism>
<evidence type="ECO:0000256" key="1">
    <source>
        <dbReference type="ARBA" id="ARBA00008791"/>
    </source>
</evidence>
<dbReference type="Gene3D" id="3.40.50.620">
    <property type="entry name" value="HUPs"/>
    <property type="match status" value="1"/>
</dbReference>
<evidence type="ECO:0000313" key="3">
    <source>
        <dbReference type="EMBL" id="GAA1085653.1"/>
    </source>
</evidence>
<evidence type="ECO:0000313" key="4">
    <source>
        <dbReference type="Proteomes" id="UP001499987"/>
    </source>
</evidence>
<dbReference type="Pfam" id="PF00582">
    <property type="entry name" value="Usp"/>
    <property type="match status" value="1"/>
</dbReference>
<dbReference type="SUPFAM" id="SSF52402">
    <property type="entry name" value="Adenine nucleotide alpha hydrolases-like"/>
    <property type="match status" value="1"/>
</dbReference>
<name>A0ABN1TIV2_9ACTN</name>
<dbReference type="RefSeq" id="WP_344624251.1">
    <property type="nucleotide sequence ID" value="NZ_BAAALD010000026.1"/>
</dbReference>
<reference evidence="3 4" key="1">
    <citation type="journal article" date="2019" name="Int. J. Syst. Evol. Microbiol.">
        <title>The Global Catalogue of Microorganisms (GCM) 10K type strain sequencing project: providing services to taxonomists for standard genome sequencing and annotation.</title>
        <authorList>
            <consortium name="The Broad Institute Genomics Platform"/>
            <consortium name="The Broad Institute Genome Sequencing Center for Infectious Disease"/>
            <person name="Wu L."/>
            <person name="Ma J."/>
        </authorList>
    </citation>
    <scope>NUCLEOTIDE SEQUENCE [LARGE SCALE GENOMIC DNA]</scope>
    <source>
        <strain evidence="3 4">JCM 13002</strain>
    </source>
</reference>
<dbReference type="Proteomes" id="UP001499987">
    <property type="component" value="Unassembled WGS sequence"/>
</dbReference>
<feature type="domain" description="UspA" evidence="2">
    <location>
        <begin position="6"/>
        <end position="133"/>
    </location>
</feature>
<dbReference type="EMBL" id="BAAALD010000026">
    <property type="protein sequence ID" value="GAA1085653.1"/>
    <property type="molecule type" value="Genomic_DNA"/>
</dbReference>
<dbReference type="InterPro" id="IPR006016">
    <property type="entry name" value="UspA"/>
</dbReference>
<dbReference type="InterPro" id="IPR014729">
    <property type="entry name" value="Rossmann-like_a/b/a_fold"/>
</dbReference>
<evidence type="ECO:0000259" key="2">
    <source>
        <dbReference type="Pfam" id="PF00582"/>
    </source>
</evidence>